<keyword evidence="4 6" id="KW-1133">Transmembrane helix</keyword>
<dbReference type="Proteomes" id="UP000638732">
    <property type="component" value="Unassembled WGS sequence"/>
</dbReference>
<comment type="caution">
    <text evidence="9">The sequence shown here is derived from an EMBL/GenBank/DDBJ whole genome shotgun (WGS) entry which is preliminary data.</text>
</comment>
<dbReference type="PANTHER" id="PTHR30619:SF1">
    <property type="entry name" value="RECOMBINATION PROTEIN 2"/>
    <property type="match status" value="1"/>
</dbReference>
<feature type="transmembrane region" description="Helical" evidence="6">
    <location>
        <begin position="488"/>
        <end position="507"/>
    </location>
</feature>
<reference evidence="9" key="1">
    <citation type="submission" date="2020-01" db="EMBL/GenBank/DDBJ databases">
        <authorList>
            <person name="Seo Y.L."/>
        </authorList>
    </citation>
    <scope>NUCLEOTIDE SEQUENCE</scope>
    <source>
        <strain evidence="9">R11</strain>
    </source>
</reference>
<feature type="domain" description="DUF4131" evidence="8">
    <location>
        <begin position="38"/>
        <end position="193"/>
    </location>
</feature>
<evidence type="ECO:0000256" key="2">
    <source>
        <dbReference type="ARBA" id="ARBA00022475"/>
    </source>
</evidence>
<dbReference type="GO" id="GO:0005886">
    <property type="term" value="C:plasma membrane"/>
    <property type="evidence" value="ECO:0007669"/>
    <property type="project" value="UniProtKB-SubCell"/>
</dbReference>
<dbReference type="NCBIfam" id="TIGR00360">
    <property type="entry name" value="ComEC_N-term"/>
    <property type="match status" value="1"/>
</dbReference>
<feature type="transmembrane region" description="Helical" evidence="6">
    <location>
        <begin position="396"/>
        <end position="416"/>
    </location>
</feature>
<dbReference type="PANTHER" id="PTHR30619">
    <property type="entry name" value="DNA INTERNALIZATION/COMPETENCE PROTEIN COMEC/REC2"/>
    <property type="match status" value="1"/>
</dbReference>
<evidence type="ECO:0000259" key="8">
    <source>
        <dbReference type="Pfam" id="PF13567"/>
    </source>
</evidence>
<evidence type="ECO:0000256" key="3">
    <source>
        <dbReference type="ARBA" id="ARBA00022692"/>
    </source>
</evidence>
<dbReference type="Pfam" id="PF03772">
    <property type="entry name" value="Competence"/>
    <property type="match status" value="1"/>
</dbReference>
<evidence type="ECO:0000313" key="10">
    <source>
        <dbReference type="Proteomes" id="UP000638732"/>
    </source>
</evidence>
<feature type="transmembrane region" description="Helical" evidence="6">
    <location>
        <begin position="341"/>
        <end position="359"/>
    </location>
</feature>
<dbReference type="Pfam" id="PF13567">
    <property type="entry name" value="DUF4131"/>
    <property type="match status" value="1"/>
</dbReference>
<dbReference type="EMBL" id="WWEO01000045">
    <property type="protein sequence ID" value="NCD72030.1"/>
    <property type="molecule type" value="Genomic_DNA"/>
</dbReference>
<feature type="transmembrane region" description="Helical" evidence="6">
    <location>
        <begin position="513"/>
        <end position="531"/>
    </location>
</feature>
<evidence type="ECO:0000259" key="7">
    <source>
        <dbReference type="Pfam" id="PF03772"/>
    </source>
</evidence>
<keyword evidence="3 6" id="KW-0812">Transmembrane</keyword>
<organism evidence="9 10">
    <name type="scientific">Mucilaginibacter agri</name>
    <dbReference type="NCBI Taxonomy" id="2695265"/>
    <lineage>
        <taxon>Bacteria</taxon>
        <taxon>Pseudomonadati</taxon>
        <taxon>Bacteroidota</taxon>
        <taxon>Sphingobacteriia</taxon>
        <taxon>Sphingobacteriales</taxon>
        <taxon>Sphingobacteriaceae</taxon>
        <taxon>Mucilaginibacter</taxon>
    </lineage>
</organism>
<proteinExistence type="predicted"/>
<keyword evidence="5 6" id="KW-0472">Membrane</keyword>
<dbReference type="RefSeq" id="WP_166588001.1">
    <property type="nucleotide sequence ID" value="NZ_WWEO01000045.1"/>
</dbReference>
<keyword evidence="10" id="KW-1185">Reference proteome</keyword>
<evidence type="ECO:0000256" key="1">
    <source>
        <dbReference type="ARBA" id="ARBA00004651"/>
    </source>
</evidence>
<feature type="transmembrane region" description="Helical" evidence="6">
    <location>
        <begin position="264"/>
        <end position="286"/>
    </location>
</feature>
<feature type="transmembrane region" description="Helical" evidence="6">
    <location>
        <begin position="34"/>
        <end position="54"/>
    </location>
</feature>
<evidence type="ECO:0000256" key="6">
    <source>
        <dbReference type="SAM" id="Phobius"/>
    </source>
</evidence>
<feature type="domain" description="ComEC/Rec2-related protein" evidence="7">
    <location>
        <begin position="240"/>
        <end position="507"/>
    </location>
</feature>
<evidence type="ECO:0000256" key="5">
    <source>
        <dbReference type="ARBA" id="ARBA00023136"/>
    </source>
</evidence>
<sequence length="700" mass="79069">MIAEHKGEVPLVVYLLPFLAGILCAQRFGIEGFVIPIAVILCLSATFILFNLLYTRLRLYHRFKWLGGLLIHLILFAAGIATVPLHDDRSYPDYFANYNPRNVLVTINTEPVLKGKYWHCSANVVQVNLQSKSMATGGKLLLTFMDNGVTIFKYGDQLLIPANYRPVEPPYNPGVFNYKAYLANQHIHLQSFLFPGQFKVVRHKEGNPVVAYAIELRQQLVQKFRTNIHNLDAAAVASTLILGYKADLSEDVLQAYTKTGTVHVLSVSGAHVAIVFVFISFLLSYLNGSRYGQWARAVVSIILIWAYALLTGFSPAVCRAAVMLSMIILGKAGYRYTNTANLLALSAFALLLYDPLLIADVGFQLSYLAVLGLIVLQPVVYKLFDFKNKYVRKAWYYISASMAAQVITFPLSAFYFHQFPLYFLLSNLFIIIPSEIILFTGIIGLLIPQWPVISKSVFWILEQTILVMNKGLQLIEHQPYASVNQIWFNNYDCILLFIMIVGFFYFLHGRKIGVLYLSLACMLIVVSSVGLQKIKSQQTQSITFYNLNKHQGILFKSGDKGVILTDLQPTDANYKFSVQPGIDSNRISDLHLTGMSGNFETPYLKKKSSLIQFLNQRILVYDPQLEFIRMPKKIEADYLYITGNPHTKLVFINRAYSYKKLIIDGSNSPQTIDKLVNEADSLHVNYAVLRRNKSVVITSN</sequence>
<reference evidence="9" key="2">
    <citation type="submission" date="2020-10" db="EMBL/GenBank/DDBJ databases">
        <title>Mucilaginibacter sp. nov., isolated from soil.</title>
        <authorList>
            <person name="Jeon C.O."/>
        </authorList>
    </citation>
    <scope>NUCLEOTIDE SEQUENCE</scope>
    <source>
        <strain evidence="9">R11</strain>
    </source>
</reference>
<accession>A0A965ZJ34</accession>
<dbReference type="InterPro" id="IPR052159">
    <property type="entry name" value="Competence_DNA_uptake"/>
</dbReference>
<feature type="transmembrane region" description="Helical" evidence="6">
    <location>
        <begin position="422"/>
        <end position="447"/>
    </location>
</feature>
<dbReference type="InterPro" id="IPR025405">
    <property type="entry name" value="DUF4131"/>
</dbReference>
<dbReference type="AlphaFoldDB" id="A0A965ZJ34"/>
<feature type="transmembrane region" description="Helical" evidence="6">
    <location>
        <begin position="12"/>
        <end position="28"/>
    </location>
</feature>
<name>A0A965ZJ34_9SPHI</name>
<evidence type="ECO:0000256" key="4">
    <source>
        <dbReference type="ARBA" id="ARBA00022989"/>
    </source>
</evidence>
<evidence type="ECO:0000313" key="9">
    <source>
        <dbReference type="EMBL" id="NCD72030.1"/>
    </source>
</evidence>
<keyword evidence="2" id="KW-1003">Cell membrane</keyword>
<feature type="transmembrane region" description="Helical" evidence="6">
    <location>
        <begin position="365"/>
        <end position="384"/>
    </location>
</feature>
<protein>
    <submittedName>
        <fullName evidence="9">DUF4131 domain-containing protein</fullName>
    </submittedName>
</protein>
<comment type="subcellular location">
    <subcellularLocation>
        <location evidence="1">Cell membrane</location>
        <topology evidence="1">Multi-pass membrane protein</topology>
    </subcellularLocation>
</comment>
<gene>
    <name evidence="9" type="ORF">GSY63_21885</name>
</gene>
<dbReference type="InterPro" id="IPR004477">
    <property type="entry name" value="ComEC_N"/>
</dbReference>